<sequence length="473" mass="50836">MFKTQSRVAKSRLVAGLGAAVATALVAAGCSAESPNPSASAAKPAELRMLYTTDEANSTAVASLVPQFKEKLGIDLKIDNQPYDALQQKVFSEFASGSSYYDIVVVDTPWAPALVQNLEPLTPYIENKDLNTLGDANVGDYIPKVFYDTAVYNAESPIKRYPNETEQPDPGAIKNAGFDIYGLPIQSNVAVMAYRSDLFNDPEQKANFKAKYGKDLKVPETWDEYAQAAEFFTQPDKKLYGTTVMAGVGDWATDDFKTLLASFGGDGTLVDQDAKVTFNSPEGVKALTYYAKLAQSGHVPPGSTSADWGTTAESFDNGLTAMTINYHDLKLADNVKGSIGYAPVPKADAAGPHFGTWMLSVNKNSKNKEWAYQAISWLTAAEQQTAMTEKSLHPSRSSVYSSIKKDHPLAAFYETLGKSLEVGVGRARLTNYTEVSHEVAVAVNNAATGSSSPEQALKGAADKVSTLLNSAGY</sequence>
<dbReference type="InterPro" id="IPR006059">
    <property type="entry name" value="SBP"/>
</dbReference>
<feature type="signal peptide" evidence="1">
    <location>
        <begin position="1"/>
        <end position="27"/>
    </location>
</feature>
<keyword evidence="1" id="KW-0732">Signal</keyword>
<feature type="chain" id="PRO_5039025265" evidence="1">
    <location>
        <begin position="28"/>
        <end position="473"/>
    </location>
</feature>
<dbReference type="Gene3D" id="3.40.190.10">
    <property type="entry name" value="Periplasmic binding protein-like II"/>
    <property type="match status" value="2"/>
</dbReference>
<dbReference type="CDD" id="cd13585">
    <property type="entry name" value="PBP2_TMBP_like"/>
    <property type="match status" value="1"/>
</dbReference>
<name>A6YFH8_9MICC</name>
<accession>A6YFH8</accession>
<protein>
    <submittedName>
        <fullName evidence="2">ABC-type sugar transport system periplasmic component</fullName>
    </submittedName>
</protein>
<reference evidence="2" key="1">
    <citation type="submission" date="2007-03" db="EMBL/GenBank/DDBJ databases">
        <authorList>
            <person name="Jerke K.H."/>
            <person name="Nakatsu C.H."/>
            <person name="Konopka A.E."/>
        </authorList>
    </citation>
    <scope>NUCLEOTIDE SEQUENCE</scope>
    <source>
        <strain evidence="2">AK-1</strain>
        <plasmid evidence="2">pSI-1</plasmid>
    </source>
</reference>
<dbReference type="AlphaFoldDB" id="A6YFH8"/>
<keyword evidence="2" id="KW-0813">Transport</keyword>
<proteinExistence type="predicted"/>
<dbReference type="InterPro" id="IPR050490">
    <property type="entry name" value="Bact_solute-bd_prot1"/>
</dbReference>
<dbReference type="Pfam" id="PF01547">
    <property type="entry name" value="SBP_bac_1"/>
    <property type="match status" value="1"/>
</dbReference>
<organism evidence="2">
    <name type="scientific">Arthrobacter sp. AK-1</name>
    <dbReference type="NCBI Taxonomy" id="415095"/>
    <lineage>
        <taxon>Bacteria</taxon>
        <taxon>Bacillati</taxon>
        <taxon>Actinomycetota</taxon>
        <taxon>Actinomycetes</taxon>
        <taxon>Micrococcales</taxon>
        <taxon>Micrococcaceae</taxon>
        <taxon>Arthrobacter</taxon>
    </lineage>
</organism>
<evidence type="ECO:0000313" key="2">
    <source>
        <dbReference type="EMBL" id="ABR66982.1"/>
    </source>
</evidence>
<reference evidence="2" key="2">
    <citation type="journal article" date="2008" name="Plasmid">
        <title>Comparative analysis of eight Arthrobacter plasmids.</title>
        <authorList>
            <person name="Jerke K."/>
            <person name="Nakatsu C.H."/>
            <person name="Beasley F."/>
            <person name="Konopka A."/>
        </authorList>
    </citation>
    <scope>NUCLEOTIDE SEQUENCE</scope>
    <source>
        <strain evidence="2">AK-1</strain>
        <plasmid evidence="2">pSI-1</plasmid>
    </source>
</reference>
<geneLocation type="plasmid" evidence="2">
    <name>pSI-1</name>
</geneLocation>
<evidence type="ECO:0000256" key="1">
    <source>
        <dbReference type="SAM" id="SignalP"/>
    </source>
</evidence>
<dbReference type="PANTHER" id="PTHR43649">
    <property type="entry name" value="ARABINOSE-BINDING PROTEIN-RELATED"/>
    <property type="match status" value="1"/>
</dbReference>
<keyword evidence="2" id="KW-0762">Sugar transport</keyword>
<dbReference type="PROSITE" id="PS51257">
    <property type="entry name" value="PROKAR_LIPOPROTEIN"/>
    <property type="match status" value="1"/>
</dbReference>
<dbReference type="SUPFAM" id="SSF53850">
    <property type="entry name" value="Periplasmic binding protein-like II"/>
    <property type="match status" value="1"/>
</dbReference>
<dbReference type="PANTHER" id="PTHR43649:SF12">
    <property type="entry name" value="DIACETYLCHITOBIOSE BINDING PROTEIN DASA"/>
    <property type="match status" value="1"/>
</dbReference>
<keyword evidence="2" id="KW-0614">Plasmid</keyword>
<dbReference type="EMBL" id="EF495211">
    <property type="protein sequence ID" value="ABR66982.1"/>
    <property type="molecule type" value="Genomic_DNA"/>
</dbReference>